<sequence length="172" mass="18364">MTTSVITHIDQGKGIAMIESCPPRTSFQHCHRSTASSLMNHEYKEAQKIHNAAISASNSRQQSSSSISTTTGIIQDYSPALYVVAALDQDNCITGFGFVFKIGLNQIVASAMAHKPGASTPIFAEGQALLEGISWCVSSQLKPDLIFTHCLNLVSKVNGRSGIPSPTSLMPL</sequence>
<comment type="caution">
    <text evidence="1">The sequence shown here is derived from an EMBL/GenBank/DDBJ whole genome shotgun (WGS) entry which is preliminary data.</text>
</comment>
<evidence type="ECO:0000313" key="4">
    <source>
        <dbReference type="Proteomes" id="UP000583929"/>
    </source>
</evidence>
<dbReference type="EMBL" id="JAATIP010000023">
    <property type="protein sequence ID" value="KAF4391489.1"/>
    <property type="molecule type" value="Genomic_DNA"/>
</dbReference>
<dbReference type="Proteomes" id="UP000525078">
    <property type="component" value="Unassembled WGS sequence"/>
</dbReference>
<evidence type="ECO:0000313" key="2">
    <source>
        <dbReference type="EMBL" id="KAF4400897.1"/>
    </source>
</evidence>
<name>A0A7J6HAJ2_CANSA</name>
<gene>
    <name evidence="1" type="ORF">F8388_008893</name>
    <name evidence="2" type="ORF">G4B88_004440</name>
</gene>
<organism evidence="1 3">
    <name type="scientific">Cannabis sativa</name>
    <name type="common">Hemp</name>
    <name type="synonym">Marijuana</name>
    <dbReference type="NCBI Taxonomy" id="3483"/>
    <lineage>
        <taxon>Eukaryota</taxon>
        <taxon>Viridiplantae</taxon>
        <taxon>Streptophyta</taxon>
        <taxon>Embryophyta</taxon>
        <taxon>Tracheophyta</taxon>
        <taxon>Spermatophyta</taxon>
        <taxon>Magnoliopsida</taxon>
        <taxon>eudicotyledons</taxon>
        <taxon>Gunneridae</taxon>
        <taxon>Pentapetalae</taxon>
        <taxon>rosids</taxon>
        <taxon>fabids</taxon>
        <taxon>Rosales</taxon>
        <taxon>Cannabaceae</taxon>
        <taxon>Cannabis</taxon>
    </lineage>
</organism>
<evidence type="ECO:0000313" key="3">
    <source>
        <dbReference type="Proteomes" id="UP000525078"/>
    </source>
</evidence>
<evidence type="ECO:0000313" key="1">
    <source>
        <dbReference type="EMBL" id="KAF4391489.1"/>
    </source>
</evidence>
<dbReference type="AlphaFoldDB" id="A0A7J6HAJ2"/>
<dbReference type="EMBL" id="JAATIQ010000014">
    <property type="protein sequence ID" value="KAF4400897.1"/>
    <property type="molecule type" value="Genomic_DNA"/>
</dbReference>
<reference evidence="3 4" key="1">
    <citation type="journal article" date="2020" name="bioRxiv">
        <title>Sequence and annotation of 42 cannabis genomes reveals extensive copy number variation in cannabinoid synthesis and pathogen resistance genes.</title>
        <authorList>
            <person name="Mckernan K.J."/>
            <person name="Helbert Y."/>
            <person name="Kane L.T."/>
            <person name="Ebling H."/>
            <person name="Zhang L."/>
            <person name="Liu B."/>
            <person name="Eaton Z."/>
            <person name="Mclaughlin S."/>
            <person name="Kingan S."/>
            <person name="Baybayan P."/>
            <person name="Concepcion G."/>
            <person name="Jordan M."/>
            <person name="Riva A."/>
            <person name="Barbazuk W."/>
            <person name="Harkins T."/>
        </authorList>
    </citation>
    <scope>NUCLEOTIDE SEQUENCE [LARGE SCALE GENOMIC DNA]</scope>
    <source>
        <strain evidence="3 4">cv. Jamaican Lion 4</strain>
        <strain evidence="2">Father</strain>
        <strain evidence="1">Mother</strain>
        <tissue evidence="1">Leaf</tissue>
    </source>
</reference>
<accession>A0A7J6HAJ2</accession>
<protein>
    <recommendedName>
        <fullName evidence="5">RNase H type-1 domain-containing protein</fullName>
    </recommendedName>
</protein>
<proteinExistence type="predicted"/>
<dbReference type="Proteomes" id="UP000583929">
    <property type="component" value="Unassembled WGS sequence"/>
</dbReference>
<keyword evidence="4" id="KW-1185">Reference proteome</keyword>
<evidence type="ECO:0008006" key="5">
    <source>
        <dbReference type="Google" id="ProtNLM"/>
    </source>
</evidence>